<dbReference type="Gene3D" id="3.40.50.300">
    <property type="entry name" value="P-loop containing nucleotide triphosphate hydrolases"/>
    <property type="match status" value="1"/>
</dbReference>
<dbReference type="Proteomes" id="UP000000536">
    <property type="component" value="Chromosome"/>
</dbReference>
<dbReference type="HOGENOM" id="CLU_041137_3_0_2"/>
<dbReference type="GeneID" id="78448101"/>
<feature type="domain" description="ATPase" evidence="1">
    <location>
        <begin position="3"/>
        <end position="202"/>
    </location>
</feature>
<dbReference type="InterPro" id="IPR011579">
    <property type="entry name" value="ATPase_dom"/>
</dbReference>
<dbReference type="KEGG" id="tko:TK1573"/>
<dbReference type="InterPro" id="IPR004256">
    <property type="entry name" value="DUF234"/>
</dbReference>
<dbReference type="PATRIC" id="fig|69014.16.peg.1533"/>
<evidence type="ECO:0000259" key="2">
    <source>
        <dbReference type="Pfam" id="PF03008"/>
    </source>
</evidence>
<dbReference type="PANTHER" id="PTHR34704:SF2">
    <property type="entry name" value="ATPASE"/>
    <property type="match status" value="1"/>
</dbReference>
<gene>
    <name evidence="3" type="ordered locus">TK1573</name>
</gene>
<sequence length="465" mass="55114">MRFIDRERELEVLRKARERSRKKLYTLAIYGLRRVGKTRLLREFLGEKDIYFFVNREKGSTGLLREYENILREKGVITKRERIESWDDFFEVLFERFEGVVAFDEFQDFRFVEPSVYPTLQRLIDENEERKNLLLIFTGSTIGMIEKLFRDSKEPLYGRIKREIHLKPLDIRGSYEMARELDIVKLDDFFKVHSVFGGFPRYWVAIEDEGLEGRSAEEILRELFFEEYAPLAEEVPKMLSLEFGKRSGVYYDILEAIANGATSISGIAGYLNRDETSLTRQLRELVYYFRLVDYDRAVLGKRSILHISHPLIAFWFRFVQPKLSMYEFERRKVWEEVKKGLGDYMGKRFDFACRELVLLEELPFRPATIGRHWGYYREDGVKKVYEIDVVALDETGKRAIFGECKWRNRAQNGKKLVEELRKNVELTGWKGEAHYLLIGKSFKHVPEGVKVIDEDRIRELLEGSE</sequence>
<accession>Q5JIP4</accession>
<dbReference type="eggNOG" id="arCOG03166">
    <property type="taxonomic scope" value="Archaea"/>
</dbReference>
<dbReference type="OrthoDB" id="132045at2157"/>
<dbReference type="SUPFAM" id="SSF52540">
    <property type="entry name" value="P-loop containing nucleoside triphosphate hydrolases"/>
    <property type="match status" value="1"/>
</dbReference>
<organism evidence="3 4">
    <name type="scientific">Thermococcus kodakarensis (strain ATCC BAA-918 / JCM 12380 / KOD1)</name>
    <name type="common">Pyrococcus kodakaraensis (strain KOD1)</name>
    <dbReference type="NCBI Taxonomy" id="69014"/>
    <lineage>
        <taxon>Archaea</taxon>
        <taxon>Methanobacteriati</taxon>
        <taxon>Methanobacteriota</taxon>
        <taxon>Thermococci</taxon>
        <taxon>Thermococcales</taxon>
        <taxon>Thermococcaceae</taxon>
        <taxon>Thermococcus</taxon>
    </lineage>
</organism>
<dbReference type="STRING" id="69014.TK1573"/>
<feature type="domain" description="DUF234" evidence="2">
    <location>
        <begin position="315"/>
        <end position="413"/>
    </location>
</feature>
<dbReference type="Pfam" id="PF03008">
    <property type="entry name" value="DUF234"/>
    <property type="match status" value="1"/>
</dbReference>
<proteinExistence type="predicted"/>
<dbReference type="PhylomeDB" id="Q5JIP4"/>
<evidence type="ECO:0000259" key="1">
    <source>
        <dbReference type="Pfam" id="PF01637"/>
    </source>
</evidence>
<dbReference type="AlphaFoldDB" id="Q5JIP4"/>
<dbReference type="RefSeq" id="WP_011250524.1">
    <property type="nucleotide sequence ID" value="NC_006624.1"/>
</dbReference>
<evidence type="ECO:0000313" key="3">
    <source>
        <dbReference type="EMBL" id="BAD85762.1"/>
    </source>
</evidence>
<evidence type="ECO:0000313" key="4">
    <source>
        <dbReference type="Proteomes" id="UP000000536"/>
    </source>
</evidence>
<protein>
    <submittedName>
        <fullName evidence="3">Archaeal ATPase, fused to C-terminal DUF234 domain</fullName>
    </submittedName>
</protein>
<dbReference type="PANTHER" id="PTHR34704">
    <property type="entry name" value="ATPASE"/>
    <property type="match status" value="1"/>
</dbReference>
<dbReference type="InParanoid" id="Q5JIP4"/>
<dbReference type="EnsemblBacteria" id="BAD85762">
    <property type="protein sequence ID" value="BAD85762"/>
    <property type="gene ID" value="TK1573"/>
</dbReference>
<dbReference type="Pfam" id="PF01637">
    <property type="entry name" value="ATPase_2"/>
    <property type="match status" value="1"/>
</dbReference>
<dbReference type="GO" id="GO:0005524">
    <property type="term" value="F:ATP binding"/>
    <property type="evidence" value="ECO:0007669"/>
    <property type="project" value="InterPro"/>
</dbReference>
<name>Q5JIP4_THEKO</name>
<dbReference type="EMBL" id="AP006878">
    <property type="protein sequence ID" value="BAD85762.1"/>
    <property type="molecule type" value="Genomic_DNA"/>
</dbReference>
<reference evidence="3 4" key="1">
    <citation type="journal article" date="2005" name="Genome Res.">
        <title>Complete genome sequence of the hyperthermophilic archaeon Thermococcus kodakaraensis KOD1 and comparison with Pyrococcus genomes.</title>
        <authorList>
            <person name="Fukui T."/>
            <person name="Atomi H."/>
            <person name="Kanai T."/>
            <person name="Matsumi R."/>
            <person name="Fujiwara S."/>
            <person name="Imanaka T."/>
        </authorList>
    </citation>
    <scope>NUCLEOTIDE SEQUENCE [LARGE SCALE GENOMIC DNA]</scope>
    <source>
        <strain evidence="4">ATCC BAA-918 / JCM 12380 / KOD1</strain>
    </source>
</reference>
<dbReference type="InterPro" id="IPR027417">
    <property type="entry name" value="P-loop_NTPase"/>
</dbReference>
<keyword evidence="4" id="KW-1185">Reference proteome</keyword>